<organism evidence="1 2">
    <name type="scientific">Candidatus Kaiserbacteria bacterium RIFCSPLOWO2_01_FULL_52_12b</name>
    <dbReference type="NCBI Taxonomy" id="1798509"/>
    <lineage>
        <taxon>Bacteria</taxon>
        <taxon>Candidatus Kaiseribacteriota</taxon>
    </lineage>
</organism>
<dbReference type="Proteomes" id="UP000178811">
    <property type="component" value="Unassembled WGS sequence"/>
</dbReference>
<protein>
    <submittedName>
        <fullName evidence="1">Uncharacterized protein</fullName>
    </submittedName>
</protein>
<reference evidence="1 2" key="1">
    <citation type="journal article" date="2016" name="Nat. Commun.">
        <title>Thousands of microbial genomes shed light on interconnected biogeochemical processes in an aquifer system.</title>
        <authorList>
            <person name="Anantharaman K."/>
            <person name="Brown C.T."/>
            <person name="Hug L.A."/>
            <person name="Sharon I."/>
            <person name="Castelle C.J."/>
            <person name="Probst A.J."/>
            <person name="Thomas B.C."/>
            <person name="Singh A."/>
            <person name="Wilkins M.J."/>
            <person name="Karaoz U."/>
            <person name="Brodie E.L."/>
            <person name="Williams K.H."/>
            <person name="Hubbard S.S."/>
            <person name="Banfield J.F."/>
        </authorList>
    </citation>
    <scope>NUCLEOTIDE SEQUENCE [LARGE SCALE GENOMIC DNA]</scope>
</reference>
<accession>A0A1F6EX02</accession>
<dbReference type="AlphaFoldDB" id="A0A1F6EX02"/>
<sequence length="69" mass="8157">MNIARFRVANLEMMVAAMLIPAHCKFSVQGENICHQVFLKLLYISTFPFPFYEFTPRLEKIFNRNDMLV</sequence>
<comment type="caution">
    <text evidence="1">The sequence shown here is derived from an EMBL/GenBank/DDBJ whole genome shotgun (WGS) entry which is preliminary data.</text>
</comment>
<name>A0A1F6EX02_9BACT</name>
<proteinExistence type="predicted"/>
<gene>
    <name evidence="1" type="ORF">A3A36_02175</name>
</gene>
<evidence type="ECO:0000313" key="1">
    <source>
        <dbReference type="EMBL" id="OGG78140.1"/>
    </source>
</evidence>
<dbReference type="EMBL" id="MFLW01000022">
    <property type="protein sequence ID" value="OGG78140.1"/>
    <property type="molecule type" value="Genomic_DNA"/>
</dbReference>
<evidence type="ECO:0000313" key="2">
    <source>
        <dbReference type="Proteomes" id="UP000178811"/>
    </source>
</evidence>